<dbReference type="GO" id="GO:0050660">
    <property type="term" value="F:flavin adenine dinucleotide binding"/>
    <property type="evidence" value="ECO:0007669"/>
    <property type="project" value="InterPro"/>
</dbReference>
<dbReference type="CDD" id="cd00567">
    <property type="entry name" value="ACAD"/>
    <property type="match status" value="1"/>
</dbReference>
<dbReference type="RefSeq" id="WP_025058364.1">
    <property type="nucleotide sequence ID" value="NZ_JAMC01000002.1"/>
</dbReference>
<feature type="domain" description="Acyl-CoA dehydrogenase/oxidase N-terminal" evidence="9">
    <location>
        <begin position="6"/>
        <end position="106"/>
    </location>
</feature>
<dbReference type="SUPFAM" id="SSF56645">
    <property type="entry name" value="Acyl-CoA dehydrogenase NM domain-like"/>
    <property type="match status" value="1"/>
</dbReference>
<evidence type="ECO:0000256" key="4">
    <source>
        <dbReference type="ARBA" id="ARBA00022827"/>
    </source>
</evidence>
<comment type="caution">
    <text evidence="10">The sequence shown here is derived from an EMBL/GenBank/DDBJ whole genome shotgun (WGS) entry which is preliminary data.</text>
</comment>
<dbReference type="EMBL" id="JAMC01000002">
    <property type="protein sequence ID" value="KEJ89703.1"/>
    <property type="molecule type" value="Genomic_DNA"/>
</dbReference>
<comment type="similarity">
    <text evidence="2 6">Belongs to the acyl-CoA dehydrogenase family.</text>
</comment>
<dbReference type="PANTHER" id="PTHR43884:SF20">
    <property type="entry name" value="ACYL-COA DEHYDROGENASE FADE28"/>
    <property type="match status" value="1"/>
</dbReference>
<dbReference type="SUPFAM" id="SSF47203">
    <property type="entry name" value="Acyl-CoA dehydrogenase C-terminal domain-like"/>
    <property type="match status" value="1"/>
</dbReference>
<feature type="domain" description="Acyl-CoA oxidase/dehydrogenase middle" evidence="8">
    <location>
        <begin position="121"/>
        <end position="211"/>
    </location>
</feature>
<dbReference type="Gene3D" id="1.10.540.10">
    <property type="entry name" value="Acyl-CoA dehydrogenase/oxidase, N-terminal domain"/>
    <property type="match status" value="1"/>
</dbReference>
<dbReference type="InterPro" id="IPR009075">
    <property type="entry name" value="AcylCo_DH/oxidase_C"/>
</dbReference>
<dbReference type="Gene3D" id="1.20.140.10">
    <property type="entry name" value="Butyryl-CoA Dehydrogenase, subunit A, domain 3"/>
    <property type="match status" value="1"/>
</dbReference>
<dbReference type="InterPro" id="IPR037069">
    <property type="entry name" value="AcylCoA_DH/ox_N_sf"/>
</dbReference>
<dbReference type="Pfam" id="PF00441">
    <property type="entry name" value="Acyl-CoA_dh_1"/>
    <property type="match status" value="1"/>
</dbReference>
<dbReference type="InterPro" id="IPR009100">
    <property type="entry name" value="AcylCoA_DH/oxidase_NM_dom_sf"/>
</dbReference>
<evidence type="ECO:0000256" key="3">
    <source>
        <dbReference type="ARBA" id="ARBA00022630"/>
    </source>
</evidence>
<evidence type="ECO:0000259" key="9">
    <source>
        <dbReference type="Pfam" id="PF02771"/>
    </source>
</evidence>
<evidence type="ECO:0000256" key="5">
    <source>
        <dbReference type="ARBA" id="ARBA00023002"/>
    </source>
</evidence>
<dbReference type="InterPro" id="IPR046373">
    <property type="entry name" value="Acyl-CoA_Oxase/DH_mid-dom_sf"/>
</dbReference>
<reference evidence="10 11" key="1">
    <citation type="submission" date="2014-01" db="EMBL/GenBank/DDBJ databases">
        <title>Sulfitobacter donghicola JCM 14565 Genome Sequencing.</title>
        <authorList>
            <person name="Lai Q."/>
            <person name="Hong Z."/>
        </authorList>
    </citation>
    <scope>NUCLEOTIDE SEQUENCE [LARGE SCALE GENOMIC DNA]</scope>
    <source>
        <strain evidence="10 11">JCM 14565</strain>
    </source>
</reference>
<evidence type="ECO:0000256" key="6">
    <source>
        <dbReference type="RuleBase" id="RU362125"/>
    </source>
</evidence>
<name>A0A073IH95_9RHOB</name>
<evidence type="ECO:0000256" key="2">
    <source>
        <dbReference type="ARBA" id="ARBA00009347"/>
    </source>
</evidence>
<dbReference type="OrthoDB" id="7328575at2"/>
<dbReference type="Proteomes" id="UP000027734">
    <property type="component" value="Unassembled WGS sequence"/>
</dbReference>
<accession>A0A073IH95</accession>
<gene>
    <name evidence="10" type="ORF">DSW25_05625</name>
</gene>
<protein>
    <submittedName>
        <fullName evidence="10">Acyl-CoA dehydrogenase</fullName>
    </submittedName>
</protein>
<keyword evidence="11" id="KW-1185">Reference proteome</keyword>
<evidence type="ECO:0000259" key="7">
    <source>
        <dbReference type="Pfam" id="PF00441"/>
    </source>
</evidence>
<comment type="cofactor">
    <cofactor evidence="1 6">
        <name>FAD</name>
        <dbReference type="ChEBI" id="CHEBI:57692"/>
    </cofactor>
</comment>
<sequence>MNFDLTEERQMLQDTLRRFLRERYDTATRNQILDSDSGMSADIWSELAELGVIGALFTEEQGGFGGKGFDISVVFEELGRAGVVEPFLDTAVLAGGLIADLGNADQLSHVEEIIGGGLQLAFAHGEPTSRYELTQVSTSAMEKDGDVVLNGRKAVVVNAEAADMLVVSARESGAVGDAEGISLFLVPKDAKGLTIQGYALLAGGRAAEVTLDDVTVPASARLGAAGKAASAIEARIAAANVAQTAETLGAMDTACGLTKDYLGTRKQFGRPIGTFQALAHRMSDLLIEMEQARSAVIIAAGHLEADRGTRERHVSAAKNLIGRVGRLVGEEAIQLHGGIAMTQEYELAHIAKRIIMADHRFGDVDHHLERFIALSAA</sequence>
<proteinExistence type="inferred from homology"/>
<evidence type="ECO:0000259" key="8">
    <source>
        <dbReference type="Pfam" id="PF02770"/>
    </source>
</evidence>
<dbReference type="Pfam" id="PF02771">
    <property type="entry name" value="Acyl-CoA_dh_N"/>
    <property type="match status" value="1"/>
</dbReference>
<dbReference type="STRING" id="1300350.Z948_910"/>
<dbReference type="InterPro" id="IPR006091">
    <property type="entry name" value="Acyl-CoA_Oxase/DH_mid-dom"/>
</dbReference>
<dbReference type="Gene3D" id="2.40.110.10">
    <property type="entry name" value="Butyryl-CoA Dehydrogenase, subunit A, domain 2"/>
    <property type="match status" value="1"/>
</dbReference>
<dbReference type="eggNOG" id="COG1960">
    <property type="taxonomic scope" value="Bacteria"/>
</dbReference>
<evidence type="ECO:0000313" key="10">
    <source>
        <dbReference type="EMBL" id="KEJ89703.1"/>
    </source>
</evidence>
<dbReference type="InterPro" id="IPR036250">
    <property type="entry name" value="AcylCo_DH-like_C"/>
</dbReference>
<organism evidence="10 11">
    <name type="scientific">Sulfitobacter donghicola DSW-25 = KCTC 12864 = JCM 14565</name>
    <dbReference type="NCBI Taxonomy" id="1300350"/>
    <lineage>
        <taxon>Bacteria</taxon>
        <taxon>Pseudomonadati</taxon>
        <taxon>Pseudomonadota</taxon>
        <taxon>Alphaproteobacteria</taxon>
        <taxon>Rhodobacterales</taxon>
        <taxon>Roseobacteraceae</taxon>
        <taxon>Sulfitobacter</taxon>
    </lineage>
</organism>
<keyword evidence="4 6" id="KW-0274">FAD</keyword>
<dbReference type="AlphaFoldDB" id="A0A073IH95"/>
<dbReference type="GO" id="GO:0003995">
    <property type="term" value="F:acyl-CoA dehydrogenase activity"/>
    <property type="evidence" value="ECO:0007669"/>
    <property type="project" value="TreeGrafter"/>
</dbReference>
<dbReference type="InterPro" id="IPR013786">
    <property type="entry name" value="AcylCoA_DH/ox_N"/>
</dbReference>
<keyword evidence="5 6" id="KW-0560">Oxidoreductase</keyword>
<feature type="domain" description="Acyl-CoA dehydrogenase/oxidase C-terminal" evidence="7">
    <location>
        <begin position="238"/>
        <end position="353"/>
    </location>
</feature>
<keyword evidence="3 6" id="KW-0285">Flavoprotein</keyword>
<dbReference type="Pfam" id="PF02770">
    <property type="entry name" value="Acyl-CoA_dh_M"/>
    <property type="match status" value="1"/>
</dbReference>
<evidence type="ECO:0000313" key="11">
    <source>
        <dbReference type="Proteomes" id="UP000027734"/>
    </source>
</evidence>
<dbReference type="PANTHER" id="PTHR43884">
    <property type="entry name" value="ACYL-COA DEHYDROGENASE"/>
    <property type="match status" value="1"/>
</dbReference>
<evidence type="ECO:0000256" key="1">
    <source>
        <dbReference type="ARBA" id="ARBA00001974"/>
    </source>
</evidence>